<sequence length="227" mass="25049">MVDKTTQEIIKCLDTAAKLLRGEAVSSNDNVGSSSRTSENTTHSSELAIPITTVHVPSPSFQYSRVTSYLRNLFKPYGTSKGRERGVNLPQPSASLSTWTHRFICLSSKDSETVPSKDEKRSLFEAGLGERKLTLVKTSDSSDFLQQLEEKFPKLKGCGGIELLRTSSASRSALQLINPGLHGYTVEYLSNCYLGQATCFIRPIQKDLDGTPIDEVEEVIYHVVQSN</sequence>
<evidence type="ECO:0000256" key="1">
    <source>
        <dbReference type="SAM" id="MobiDB-lite"/>
    </source>
</evidence>
<name>A0A8B6GDZ6_MYTGA</name>
<evidence type="ECO:0000313" key="2">
    <source>
        <dbReference type="EMBL" id="VDI62642.1"/>
    </source>
</evidence>
<organism evidence="2 3">
    <name type="scientific">Mytilus galloprovincialis</name>
    <name type="common">Mediterranean mussel</name>
    <dbReference type="NCBI Taxonomy" id="29158"/>
    <lineage>
        <taxon>Eukaryota</taxon>
        <taxon>Metazoa</taxon>
        <taxon>Spiralia</taxon>
        <taxon>Lophotrochozoa</taxon>
        <taxon>Mollusca</taxon>
        <taxon>Bivalvia</taxon>
        <taxon>Autobranchia</taxon>
        <taxon>Pteriomorphia</taxon>
        <taxon>Mytilida</taxon>
        <taxon>Mytiloidea</taxon>
        <taxon>Mytilidae</taxon>
        <taxon>Mytilinae</taxon>
        <taxon>Mytilus</taxon>
    </lineage>
</organism>
<protein>
    <submittedName>
        <fullName evidence="2">Uncharacterized protein</fullName>
    </submittedName>
</protein>
<dbReference type="Proteomes" id="UP000596742">
    <property type="component" value="Unassembled WGS sequence"/>
</dbReference>
<evidence type="ECO:0000313" key="3">
    <source>
        <dbReference type="Proteomes" id="UP000596742"/>
    </source>
</evidence>
<gene>
    <name evidence="2" type="ORF">MGAL_10B024502</name>
</gene>
<dbReference type="EMBL" id="UYJE01008281">
    <property type="protein sequence ID" value="VDI62642.1"/>
    <property type="molecule type" value="Genomic_DNA"/>
</dbReference>
<dbReference type="OrthoDB" id="6127648at2759"/>
<comment type="caution">
    <text evidence="2">The sequence shown here is derived from an EMBL/GenBank/DDBJ whole genome shotgun (WGS) entry which is preliminary data.</text>
</comment>
<dbReference type="AlphaFoldDB" id="A0A8B6GDZ6"/>
<reference evidence="2" key="1">
    <citation type="submission" date="2018-11" db="EMBL/GenBank/DDBJ databases">
        <authorList>
            <person name="Alioto T."/>
            <person name="Alioto T."/>
        </authorList>
    </citation>
    <scope>NUCLEOTIDE SEQUENCE</scope>
</reference>
<proteinExistence type="predicted"/>
<accession>A0A8B6GDZ6</accession>
<feature type="compositionally biased region" description="Polar residues" evidence="1">
    <location>
        <begin position="25"/>
        <end position="44"/>
    </location>
</feature>
<keyword evidence="3" id="KW-1185">Reference proteome</keyword>
<feature type="region of interest" description="Disordered" evidence="1">
    <location>
        <begin position="24"/>
        <end position="44"/>
    </location>
</feature>